<evidence type="ECO:0000313" key="2">
    <source>
        <dbReference type="EMBL" id="RVQ67569.1"/>
    </source>
</evidence>
<dbReference type="InterPro" id="IPR023214">
    <property type="entry name" value="HAD_sf"/>
</dbReference>
<proteinExistence type="predicted"/>
<dbReference type="PROSITE" id="PS51257">
    <property type="entry name" value="PROKAR_LIPOPROTEIN"/>
    <property type="match status" value="1"/>
</dbReference>
<keyword evidence="1" id="KW-0732">Signal</keyword>
<feature type="chain" id="PRO_5019260577" evidence="1">
    <location>
        <begin position="21"/>
        <end position="273"/>
    </location>
</feature>
<feature type="signal peptide" evidence="1">
    <location>
        <begin position="1"/>
        <end position="20"/>
    </location>
</feature>
<evidence type="ECO:0000313" key="3">
    <source>
        <dbReference type="Proteomes" id="UP000283003"/>
    </source>
</evidence>
<dbReference type="AlphaFoldDB" id="A0A437GY40"/>
<name>A0A437GY40_9SPHN</name>
<keyword evidence="3" id="KW-1185">Reference proteome</keyword>
<protein>
    <submittedName>
        <fullName evidence="2">Uncharacterized protein</fullName>
    </submittedName>
</protein>
<reference evidence="2 3" key="1">
    <citation type="submission" date="2018-12" db="EMBL/GenBank/DDBJ databases">
        <title>Croceicoccus ponticola sp. nov., a lipolytic bacterium isolated from seawater.</title>
        <authorList>
            <person name="Yoon J.-H."/>
        </authorList>
    </citation>
    <scope>NUCLEOTIDE SEQUENCE [LARGE SCALE GENOMIC DNA]</scope>
    <source>
        <strain evidence="2 3">GM-16</strain>
    </source>
</reference>
<evidence type="ECO:0000256" key="1">
    <source>
        <dbReference type="SAM" id="SignalP"/>
    </source>
</evidence>
<comment type="caution">
    <text evidence="2">The sequence shown here is derived from an EMBL/GenBank/DDBJ whole genome shotgun (WGS) entry which is preliminary data.</text>
</comment>
<sequence>MSPARAFRLCGMLLASVAVAGALSGCVAAAIPVLASGVLTTKAVGKSDTTSADSAARTGQVESVAVIAQPVAAQPAAQTRPGLGSPVAANRTEDFVRMALFAVGNKESGLSVIPDPAASADGPLLLTCSSRIPAILVDLDPGDIALRLDQGAPVAAPGLAPALATARAQGLAVLWTSVLDENRAGDIRDALAASGLDPARRDALLLTRDPAETKTERRNAAAGEWCIKAIVGDRKGDFDALMDYLRDPDAPTPFDELIGNGWFELPPPIEYAA</sequence>
<dbReference type="EMBL" id="RXOL01000002">
    <property type="protein sequence ID" value="RVQ67569.1"/>
    <property type="molecule type" value="Genomic_DNA"/>
</dbReference>
<dbReference type="Proteomes" id="UP000283003">
    <property type="component" value="Unassembled WGS sequence"/>
</dbReference>
<dbReference type="Gene3D" id="3.40.50.1000">
    <property type="entry name" value="HAD superfamily/HAD-like"/>
    <property type="match status" value="1"/>
</dbReference>
<accession>A0A437GY40</accession>
<gene>
    <name evidence="2" type="ORF">EKN06_06360</name>
</gene>
<organism evidence="2 3">
    <name type="scientific">Croceicoccus ponticola</name>
    <dbReference type="NCBI Taxonomy" id="2217664"/>
    <lineage>
        <taxon>Bacteria</taxon>
        <taxon>Pseudomonadati</taxon>
        <taxon>Pseudomonadota</taxon>
        <taxon>Alphaproteobacteria</taxon>
        <taxon>Sphingomonadales</taxon>
        <taxon>Erythrobacteraceae</taxon>
        <taxon>Croceicoccus</taxon>
    </lineage>
</organism>